<gene>
    <name evidence="7" type="ORF">RCL2_000912300</name>
    <name evidence="6" type="ORF">RclHR1_07320002</name>
</gene>
<evidence type="ECO:0000313" key="7">
    <source>
        <dbReference type="EMBL" id="GES81883.1"/>
    </source>
</evidence>
<evidence type="ECO:0000256" key="3">
    <source>
        <dbReference type="PROSITE-ProRule" id="PRU00221"/>
    </source>
</evidence>
<feature type="domain" description="F-box" evidence="5">
    <location>
        <begin position="1"/>
        <end position="53"/>
    </location>
</feature>
<dbReference type="InterPro" id="IPR036322">
    <property type="entry name" value="WD40_repeat_dom_sf"/>
</dbReference>
<dbReference type="AlphaFoldDB" id="A0A2Z6SL67"/>
<dbReference type="PROSITE" id="PS50181">
    <property type="entry name" value="FBOX"/>
    <property type="match status" value="1"/>
</dbReference>
<dbReference type="PROSITE" id="PS50082">
    <property type="entry name" value="WD_REPEATS_2"/>
    <property type="match status" value="2"/>
</dbReference>
<evidence type="ECO:0000313" key="8">
    <source>
        <dbReference type="Proteomes" id="UP000247702"/>
    </source>
</evidence>
<evidence type="ECO:0000259" key="5">
    <source>
        <dbReference type="PROSITE" id="PS50181"/>
    </source>
</evidence>
<keyword evidence="2" id="KW-0677">Repeat</keyword>
<dbReference type="PANTHER" id="PTHR22847:SF637">
    <property type="entry name" value="WD REPEAT DOMAIN 5B"/>
    <property type="match status" value="1"/>
</dbReference>
<dbReference type="PANTHER" id="PTHR22847">
    <property type="entry name" value="WD40 REPEAT PROTEIN"/>
    <property type="match status" value="1"/>
</dbReference>
<dbReference type="InterPro" id="IPR001810">
    <property type="entry name" value="F-box_dom"/>
</dbReference>
<dbReference type="InterPro" id="IPR019775">
    <property type="entry name" value="WD40_repeat_CS"/>
</dbReference>
<dbReference type="EMBL" id="BEXD01004129">
    <property type="protein sequence ID" value="GBC07229.1"/>
    <property type="molecule type" value="Genomic_DNA"/>
</dbReference>
<feature type="repeat" description="WD" evidence="3">
    <location>
        <begin position="217"/>
        <end position="259"/>
    </location>
</feature>
<dbReference type="Proteomes" id="UP000247702">
    <property type="component" value="Unassembled WGS sequence"/>
</dbReference>
<protein>
    <submittedName>
        <fullName evidence="7">F-box/WD repeat-containing protein 4</fullName>
    </submittedName>
</protein>
<dbReference type="PROSITE" id="PS00678">
    <property type="entry name" value="WD_REPEATS_1"/>
    <property type="match status" value="1"/>
</dbReference>
<keyword evidence="1 3" id="KW-0853">WD repeat</keyword>
<dbReference type="SUPFAM" id="SSF50978">
    <property type="entry name" value="WD40 repeat-like"/>
    <property type="match status" value="1"/>
</dbReference>
<dbReference type="SUPFAM" id="SSF81383">
    <property type="entry name" value="F-box domain"/>
    <property type="match status" value="1"/>
</dbReference>
<dbReference type="InterPro" id="IPR036047">
    <property type="entry name" value="F-box-like_dom_sf"/>
</dbReference>
<evidence type="ECO:0000313" key="6">
    <source>
        <dbReference type="EMBL" id="GBC07229.1"/>
    </source>
</evidence>
<dbReference type="Pfam" id="PF00400">
    <property type="entry name" value="WD40"/>
    <property type="match status" value="3"/>
</dbReference>
<dbReference type="SMART" id="SM00256">
    <property type="entry name" value="FBOX"/>
    <property type="match status" value="1"/>
</dbReference>
<name>A0A2Z6SL67_9GLOM</name>
<dbReference type="InterPro" id="IPR015943">
    <property type="entry name" value="WD40/YVTN_repeat-like_dom_sf"/>
</dbReference>
<dbReference type="Pfam" id="PF00646">
    <property type="entry name" value="F-box"/>
    <property type="match status" value="1"/>
</dbReference>
<evidence type="ECO:0000256" key="2">
    <source>
        <dbReference type="ARBA" id="ARBA00022737"/>
    </source>
</evidence>
<comment type="caution">
    <text evidence="6">The sequence shown here is derived from an EMBL/GenBank/DDBJ whole genome shotgun (WGS) entry which is preliminary data.</text>
</comment>
<dbReference type="Gene3D" id="2.130.10.10">
    <property type="entry name" value="YVTN repeat-like/Quinoprotein amine dehydrogenase"/>
    <property type="match status" value="1"/>
</dbReference>
<keyword evidence="8" id="KW-1185">Reference proteome</keyword>
<proteinExistence type="predicted"/>
<dbReference type="SMART" id="SM00320">
    <property type="entry name" value="WD40"/>
    <property type="match status" value="4"/>
</dbReference>
<organism evidence="6 8">
    <name type="scientific">Rhizophagus clarus</name>
    <dbReference type="NCBI Taxonomy" id="94130"/>
    <lineage>
        <taxon>Eukaryota</taxon>
        <taxon>Fungi</taxon>
        <taxon>Fungi incertae sedis</taxon>
        <taxon>Mucoromycota</taxon>
        <taxon>Glomeromycotina</taxon>
        <taxon>Glomeromycetes</taxon>
        <taxon>Glomerales</taxon>
        <taxon>Glomeraceae</taxon>
        <taxon>Rhizophagus</taxon>
    </lineage>
</organism>
<feature type="repeat" description="WD" evidence="3">
    <location>
        <begin position="306"/>
        <end position="348"/>
    </location>
</feature>
<accession>A0A2Z6SL67</accession>
<dbReference type="EMBL" id="BLAL01000058">
    <property type="protein sequence ID" value="GES81883.1"/>
    <property type="molecule type" value="Genomic_DNA"/>
</dbReference>
<dbReference type="InterPro" id="IPR001680">
    <property type="entry name" value="WD40_rpt"/>
</dbReference>
<dbReference type="OrthoDB" id="1259151at2759"/>
<evidence type="ECO:0000256" key="4">
    <source>
        <dbReference type="SAM" id="MobiDB-lite"/>
    </source>
</evidence>
<dbReference type="GO" id="GO:1990234">
    <property type="term" value="C:transferase complex"/>
    <property type="evidence" value="ECO:0007669"/>
    <property type="project" value="UniProtKB-ARBA"/>
</dbReference>
<dbReference type="STRING" id="94130.A0A2Z6SL67"/>
<feature type="region of interest" description="Disordered" evidence="4">
    <location>
        <begin position="184"/>
        <end position="205"/>
    </location>
</feature>
<reference evidence="7" key="2">
    <citation type="submission" date="2019-10" db="EMBL/GenBank/DDBJ databases">
        <title>Conservation and host-specific expression of non-tandemly repeated heterogenous ribosome RNA gene in arbuscular mycorrhizal fungi.</title>
        <authorList>
            <person name="Maeda T."/>
            <person name="Kobayashi Y."/>
            <person name="Nakagawa T."/>
            <person name="Ezawa T."/>
            <person name="Yamaguchi K."/>
            <person name="Bino T."/>
            <person name="Nishimoto Y."/>
            <person name="Shigenobu S."/>
            <person name="Kawaguchi M."/>
        </authorList>
    </citation>
    <scope>NUCLEOTIDE SEQUENCE</scope>
    <source>
        <strain evidence="7">HR1</strain>
    </source>
</reference>
<reference evidence="6 8" key="1">
    <citation type="submission" date="2017-11" db="EMBL/GenBank/DDBJ databases">
        <title>The genome of Rhizophagus clarus HR1 reveals common genetic basis of auxotrophy among arbuscular mycorrhizal fungi.</title>
        <authorList>
            <person name="Kobayashi Y."/>
        </authorList>
    </citation>
    <scope>NUCLEOTIDE SEQUENCE [LARGE SCALE GENOMIC DNA]</scope>
    <source>
        <strain evidence="6 8">HR1</strain>
    </source>
</reference>
<dbReference type="Proteomes" id="UP000615446">
    <property type="component" value="Unassembled WGS sequence"/>
</dbReference>
<evidence type="ECO:0000256" key="1">
    <source>
        <dbReference type="ARBA" id="ARBA00022574"/>
    </source>
</evidence>
<feature type="compositionally biased region" description="Low complexity" evidence="4">
    <location>
        <begin position="184"/>
        <end position="197"/>
    </location>
</feature>
<sequence length="466" mass="54092">MFFEFPFDVIINILDLLTIQDIVKLRLVNKSFNNLIIEYGFKLYFTNQKWNMIISNINSKKHDHPSTSSSLNDNWQQKVSFGYTTQQNWKKKFFSSTIITKYHGQSFIPTLKFDKEKLLISIGSSIEIYYFNKNSCGDFNKKKKAEWFISHSNDITDILLGGGIDDEILYTCSVDCTIKQWELNNNNNNNNNNKNNNGYSNRSDYNRQYNLAPKKQFKGHQNSVQSIYVFPDDPLNLYSVGFDERLRMWNTETTQDKMEISLPGRPRVIHGLSSKNKLIGVGNRSGENFTLYYVTSNDIVKYATGIKDHQSTVYAIASNPNLPNTFATGCYDGICRLFDVRTMQCVASYRDPYDYHPVFSVDYDAYRLVAGANRNGIIRIFDLRYNKNNCDNHQELKKGARKNDGWSLYLGNNRSPVYSLQMDHSRIFAALSNMIWMLDFSKYKLNYSNNNSNPCLHYTHAKNWLG</sequence>